<keyword evidence="3" id="KW-0687">Ribonucleoprotein</keyword>
<dbReference type="Pfam" id="PF01778">
    <property type="entry name" value="Ribosomal_L28e"/>
    <property type="match status" value="1"/>
</dbReference>
<evidence type="ECO:0000256" key="1">
    <source>
        <dbReference type="ARBA" id="ARBA00007926"/>
    </source>
</evidence>
<dbReference type="GO" id="GO:0005840">
    <property type="term" value="C:ribosome"/>
    <property type="evidence" value="ECO:0007669"/>
    <property type="project" value="UniProtKB-KW"/>
</dbReference>
<evidence type="ECO:0000313" key="6">
    <source>
        <dbReference type="Proteomes" id="UP000078512"/>
    </source>
</evidence>
<proteinExistence type="inferred from homology"/>
<protein>
    <recommendedName>
        <fullName evidence="4">Ribosomal eL28/Mak16 domain-containing protein</fullName>
    </recommendedName>
</protein>
<dbReference type="GO" id="GO:1990904">
    <property type="term" value="C:ribonucleoprotein complex"/>
    <property type="evidence" value="ECO:0007669"/>
    <property type="project" value="UniProtKB-KW"/>
</dbReference>
<dbReference type="AlphaFoldDB" id="A0A197JMW1"/>
<dbReference type="GO" id="GO:0006412">
    <property type="term" value="P:translation"/>
    <property type="evidence" value="ECO:0007669"/>
    <property type="project" value="InterPro"/>
</dbReference>
<dbReference type="GO" id="GO:0003735">
    <property type="term" value="F:structural constituent of ribosome"/>
    <property type="evidence" value="ECO:0007669"/>
    <property type="project" value="InterPro"/>
</dbReference>
<evidence type="ECO:0000259" key="4">
    <source>
        <dbReference type="Pfam" id="PF01778"/>
    </source>
</evidence>
<dbReference type="EMBL" id="KV442074">
    <property type="protein sequence ID" value="OAQ25821.1"/>
    <property type="molecule type" value="Genomic_DNA"/>
</dbReference>
<gene>
    <name evidence="5" type="ORF">K457DRAFT_752134</name>
</gene>
<dbReference type="PANTHER" id="PTHR10544">
    <property type="entry name" value="60S RIBOSOMAL PROTEIN L28"/>
    <property type="match status" value="1"/>
</dbReference>
<sequence length="160" mass="17421">MSADLTWLLIKNNNSFLVKRSGVQFSSEAGNLLNKNSFKFSGIANKKTIDIAAAASGRGVVVSTPKTKVTLTKGIRKSARSVAGLTRAGYRADLRQVRTTLSVTVSFSFQCPPFLQQSARTQQIPFNMKAGRTLFARLQISSALSRKGEDLANVLQLIKQ</sequence>
<reference evidence="5 6" key="1">
    <citation type="submission" date="2016-05" db="EMBL/GenBank/DDBJ databases">
        <title>Genome sequencing reveals origins of a unique bacterial endosymbiosis in the earliest lineages of terrestrial Fungi.</title>
        <authorList>
            <consortium name="DOE Joint Genome Institute"/>
            <person name="Uehling J."/>
            <person name="Gryganskyi A."/>
            <person name="Hameed K."/>
            <person name="Tschaplinski T."/>
            <person name="Misztal P."/>
            <person name="Wu S."/>
            <person name="Desiro A."/>
            <person name="Vande Pol N."/>
            <person name="Du Z.-Y."/>
            <person name="Zienkiewicz A."/>
            <person name="Zienkiewicz K."/>
            <person name="Morin E."/>
            <person name="Tisserant E."/>
            <person name="Splivallo R."/>
            <person name="Hainaut M."/>
            <person name="Henrissat B."/>
            <person name="Ohm R."/>
            <person name="Kuo A."/>
            <person name="Yan J."/>
            <person name="Lipzen A."/>
            <person name="Nolan M."/>
            <person name="Labutti K."/>
            <person name="Barry K."/>
            <person name="Goldstein A."/>
            <person name="Labbe J."/>
            <person name="Schadt C."/>
            <person name="Tuskan G."/>
            <person name="Grigoriev I."/>
            <person name="Martin F."/>
            <person name="Vilgalys R."/>
            <person name="Bonito G."/>
        </authorList>
    </citation>
    <scope>NUCLEOTIDE SEQUENCE [LARGE SCALE GENOMIC DNA]</scope>
    <source>
        <strain evidence="5 6">AG-77</strain>
    </source>
</reference>
<name>A0A197JMW1_9FUNG</name>
<keyword evidence="2" id="KW-0689">Ribosomal protein</keyword>
<dbReference type="InterPro" id="IPR002672">
    <property type="entry name" value="Ribosomal_eL28"/>
</dbReference>
<evidence type="ECO:0000256" key="2">
    <source>
        <dbReference type="ARBA" id="ARBA00022980"/>
    </source>
</evidence>
<dbReference type="InterPro" id="IPR029004">
    <property type="entry name" value="Ribosomal_eL28/Mak16"/>
</dbReference>
<dbReference type="STRING" id="1314771.A0A197JMW1"/>
<dbReference type="Gene3D" id="3.30.390.110">
    <property type="match status" value="1"/>
</dbReference>
<evidence type="ECO:0000256" key="3">
    <source>
        <dbReference type="ARBA" id="ARBA00023274"/>
    </source>
</evidence>
<organism evidence="5 6">
    <name type="scientific">Linnemannia elongata AG-77</name>
    <dbReference type="NCBI Taxonomy" id="1314771"/>
    <lineage>
        <taxon>Eukaryota</taxon>
        <taxon>Fungi</taxon>
        <taxon>Fungi incertae sedis</taxon>
        <taxon>Mucoromycota</taxon>
        <taxon>Mortierellomycotina</taxon>
        <taxon>Mortierellomycetes</taxon>
        <taxon>Mortierellales</taxon>
        <taxon>Mortierellaceae</taxon>
        <taxon>Linnemannia</taxon>
    </lineage>
</organism>
<keyword evidence="6" id="KW-1185">Reference proteome</keyword>
<evidence type="ECO:0000313" key="5">
    <source>
        <dbReference type="EMBL" id="OAQ25821.1"/>
    </source>
</evidence>
<accession>A0A197JMW1</accession>
<dbReference type="OrthoDB" id="338850at2759"/>
<dbReference type="Proteomes" id="UP000078512">
    <property type="component" value="Unassembled WGS sequence"/>
</dbReference>
<feature type="domain" description="Ribosomal eL28/Mak16" evidence="4">
    <location>
        <begin position="5"/>
        <end position="96"/>
    </location>
</feature>
<comment type="similarity">
    <text evidence="1">Belongs to the eukaryotic ribosomal protein eL28 family.</text>
</comment>